<accession>A0A381ZQ79</accession>
<protein>
    <submittedName>
        <fullName evidence="1">Uncharacterized protein</fullName>
    </submittedName>
</protein>
<dbReference type="InterPro" id="IPR035994">
    <property type="entry name" value="Nucleoside_phosphorylase_sf"/>
</dbReference>
<sequence length="185" mass="20264">WYPPYVLDVGLLRSPLVTVDEPERCYPQCCAYDMEASSFYQIASRCSTGELVQSLKIISDNPGSNLDLTADQISQLLADQMSAIESAVGQLSDLSRVLDTVRTPPGLSSLYLEQWHFTVAQRHQLAALLTRLKARSVQLPAVPGTSEYQDASSVLTWLEGKLLAIPVNLSVPQGEDAADRVEQPS</sequence>
<dbReference type="Gene3D" id="3.40.50.1580">
    <property type="entry name" value="Nucleoside phosphorylase domain"/>
    <property type="match status" value="1"/>
</dbReference>
<proteinExistence type="predicted"/>
<name>A0A381ZQ79_9ZZZZ</name>
<feature type="non-terminal residue" evidence="1">
    <location>
        <position position="1"/>
    </location>
</feature>
<dbReference type="GO" id="GO:0009116">
    <property type="term" value="P:nucleoside metabolic process"/>
    <property type="evidence" value="ECO:0007669"/>
    <property type="project" value="InterPro"/>
</dbReference>
<gene>
    <name evidence="1" type="ORF">METZ01_LOCUS143985</name>
</gene>
<organism evidence="1">
    <name type="scientific">marine metagenome</name>
    <dbReference type="NCBI Taxonomy" id="408172"/>
    <lineage>
        <taxon>unclassified sequences</taxon>
        <taxon>metagenomes</taxon>
        <taxon>ecological metagenomes</taxon>
    </lineage>
</organism>
<dbReference type="GO" id="GO:0003824">
    <property type="term" value="F:catalytic activity"/>
    <property type="evidence" value="ECO:0007669"/>
    <property type="project" value="InterPro"/>
</dbReference>
<dbReference type="EMBL" id="UINC01022137">
    <property type="protein sequence ID" value="SVA91131.1"/>
    <property type="molecule type" value="Genomic_DNA"/>
</dbReference>
<evidence type="ECO:0000313" key="1">
    <source>
        <dbReference type="EMBL" id="SVA91131.1"/>
    </source>
</evidence>
<reference evidence="1" key="1">
    <citation type="submission" date="2018-05" db="EMBL/GenBank/DDBJ databases">
        <authorList>
            <person name="Lanie J.A."/>
            <person name="Ng W.-L."/>
            <person name="Kazmierczak K.M."/>
            <person name="Andrzejewski T.M."/>
            <person name="Davidsen T.M."/>
            <person name="Wayne K.J."/>
            <person name="Tettelin H."/>
            <person name="Glass J.I."/>
            <person name="Rusch D."/>
            <person name="Podicherti R."/>
            <person name="Tsui H.-C.T."/>
            <person name="Winkler M.E."/>
        </authorList>
    </citation>
    <scope>NUCLEOTIDE SEQUENCE</scope>
</reference>
<dbReference type="AlphaFoldDB" id="A0A381ZQ79"/>